<reference evidence="16 17" key="1">
    <citation type="journal article" date="2017" name="Mol. Biol. Evol.">
        <title>The 4-celled Tetrabaena socialis nuclear genome reveals the essential components for genetic control of cell number at the origin of multicellularity in the volvocine lineage.</title>
        <authorList>
            <person name="Featherston J."/>
            <person name="Arakaki Y."/>
            <person name="Hanschen E.R."/>
            <person name="Ferris P.J."/>
            <person name="Michod R.E."/>
            <person name="Olson B.J.S.C."/>
            <person name="Nozaki H."/>
            <person name="Durand P.M."/>
        </authorList>
    </citation>
    <scope>NUCLEOTIDE SEQUENCE [LARGE SCALE GENOMIC DNA]</scope>
    <source>
        <strain evidence="16 17">NIES-571</strain>
    </source>
</reference>
<comment type="subcellular location">
    <subcellularLocation>
        <location evidence="1">Cytoplasm</location>
    </subcellularLocation>
</comment>
<accession>A0A2J8ADH3</accession>
<evidence type="ECO:0000256" key="5">
    <source>
        <dbReference type="ARBA" id="ARBA00022490"/>
    </source>
</evidence>
<evidence type="ECO:0000256" key="4">
    <source>
        <dbReference type="ARBA" id="ARBA00015492"/>
    </source>
</evidence>
<dbReference type="GO" id="GO:0008033">
    <property type="term" value="P:tRNA processing"/>
    <property type="evidence" value="ECO:0007669"/>
    <property type="project" value="UniProtKB-KW"/>
</dbReference>
<keyword evidence="8" id="KW-0548">Nucleotidyltransferase</keyword>
<keyword evidence="9" id="KW-0547">Nucleotide-binding</keyword>
<dbReference type="InterPro" id="IPR050156">
    <property type="entry name" value="TC-AMP_synthase_SUA5"/>
</dbReference>
<evidence type="ECO:0000256" key="13">
    <source>
        <dbReference type="ARBA" id="ARBA00056339"/>
    </source>
</evidence>
<dbReference type="Pfam" id="PF01300">
    <property type="entry name" value="Sua5_yciO_yrdC"/>
    <property type="match status" value="1"/>
</dbReference>
<evidence type="ECO:0000256" key="12">
    <source>
        <dbReference type="ARBA" id="ARBA00048366"/>
    </source>
</evidence>
<feature type="region of interest" description="Disordered" evidence="14">
    <location>
        <begin position="400"/>
        <end position="439"/>
    </location>
</feature>
<comment type="caution">
    <text evidence="16">The sequence shown here is derived from an EMBL/GenBank/DDBJ whole genome shotgun (WGS) entry which is preliminary data.</text>
</comment>
<feature type="compositionally biased region" description="Low complexity" evidence="14">
    <location>
        <begin position="403"/>
        <end position="437"/>
    </location>
</feature>
<dbReference type="GO" id="GO:0000049">
    <property type="term" value="F:tRNA binding"/>
    <property type="evidence" value="ECO:0007669"/>
    <property type="project" value="TreeGrafter"/>
</dbReference>
<sequence>MEAEPLGARAAASALATHTIEIDMVELRRRGGEASTSGRRDADAGIARAAAALAAGDVVAIPTETVYGLAANALSASAVGKVYAAKGRPADNPLIIHISSLAMLASLYPAGWSLPPVYEAVVKDLWPGPLTILLPRSALVSDAVTCGLPTMAVRMPAHPVALALIAACGFPLAAPSANSSGRPSPTLARHVLADLGGRIPLILDGGPCTCGVESTVLDALRSPPAILRPGGVTSEQLLPYPGLEGLQVYRRDFVDEALEAAPSTPGMKYRHYSPVAPVWLLDPGAAPAAGSGGAAGAARGAGAAGAGADADELLAARLQRGVAALLAELAAADAAVAAELSGAAAASAGRGAEAAASGGLAPAAAVAAGLAPGHASEEQQQQAGAGRAGGRVGVLRTSMEGLQPGPQAEPAQEPVAARPGAQALGPHAPAHGEAPAHQRAAPHLEYVLAHVSQPAEVASQLFAGLRYMDEQGVATIVVEGLRDEGVGAAVMNRLRKAASRVVPV</sequence>
<dbReference type="PANTHER" id="PTHR17490:SF16">
    <property type="entry name" value="THREONYLCARBAMOYL-AMP SYNTHASE"/>
    <property type="match status" value="1"/>
</dbReference>
<dbReference type="NCBIfam" id="TIGR00057">
    <property type="entry name" value="L-threonylcarbamoyladenylate synthase"/>
    <property type="match status" value="1"/>
</dbReference>
<dbReference type="Proteomes" id="UP000236333">
    <property type="component" value="Unassembled WGS sequence"/>
</dbReference>
<keyword evidence="7" id="KW-0819">tRNA processing</keyword>
<keyword evidence="5" id="KW-0963">Cytoplasm</keyword>
<feature type="region of interest" description="Disordered" evidence="14">
    <location>
        <begin position="371"/>
        <end position="390"/>
    </location>
</feature>
<evidence type="ECO:0000256" key="6">
    <source>
        <dbReference type="ARBA" id="ARBA00022679"/>
    </source>
</evidence>
<evidence type="ECO:0000256" key="2">
    <source>
        <dbReference type="ARBA" id="ARBA00007663"/>
    </source>
</evidence>
<protein>
    <recommendedName>
        <fullName evidence="4">Threonylcarbamoyl-AMP synthase</fullName>
        <ecNumber evidence="3">2.7.7.87</ecNumber>
    </recommendedName>
    <alternativeName>
        <fullName evidence="11">L-threonylcarbamoyladenylate synthase</fullName>
    </alternativeName>
</protein>
<dbReference type="Gene3D" id="3.40.50.11030">
    <property type="entry name" value="Threonylcarbamoyl-AMP synthase, C-terminal domain"/>
    <property type="match status" value="2"/>
</dbReference>
<comment type="catalytic activity">
    <reaction evidence="12">
        <text>L-threonine + hydrogencarbonate + ATP = L-threonylcarbamoyladenylate + diphosphate + H2O</text>
        <dbReference type="Rhea" id="RHEA:36407"/>
        <dbReference type="ChEBI" id="CHEBI:15377"/>
        <dbReference type="ChEBI" id="CHEBI:17544"/>
        <dbReference type="ChEBI" id="CHEBI:30616"/>
        <dbReference type="ChEBI" id="CHEBI:33019"/>
        <dbReference type="ChEBI" id="CHEBI:57926"/>
        <dbReference type="ChEBI" id="CHEBI:73682"/>
        <dbReference type="EC" id="2.7.7.87"/>
    </reaction>
</comment>
<proteinExistence type="inferred from homology"/>
<dbReference type="SUPFAM" id="SSF55821">
    <property type="entry name" value="YrdC/RibB"/>
    <property type="match status" value="1"/>
</dbReference>
<evidence type="ECO:0000256" key="14">
    <source>
        <dbReference type="SAM" id="MobiDB-lite"/>
    </source>
</evidence>
<dbReference type="Pfam" id="PF03481">
    <property type="entry name" value="Sua5_C"/>
    <property type="match status" value="2"/>
</dbReference>
<dbReference type="AlphaFoldDB" id="A0A2J8ADH3"/>
<dbReference type="InterPro" id="IPR006070">
    <property type="entry name" value="Sua5-like_dom"/>
</dbReference>
<keyword evidence="17" id="KW-1185">Reference proteome</keyword>
<dbReference type="InterPro" id="IPR005145">
    <property type="entry name" value="Sua5_C"/>
</dbReference>
<evidence type="ECO:0000256" key="11">
    <source>
        <dbReference type="ARBA" id="ARBA00029774"/>
    </source>
</evidence>
<gene>
    <name evidence="16" type="ORF">TSOC_002697</name>
</gene>
<evidence type="ECO:0000313" key="17">
    <source>
        <dbReference type="Proteomes" id="UP000236333"/>
    </source>
</evidence>
<evidence type="ECO:0000259" key="15">
    <source>
        <dbReference type="PROSITE" id="PS51163"/>
    </source>
</evidence>
<evidence type="ECO:0000313" key="16">
    <source>
        <dbReference type="EMBL" id="PNH10570.1"/>
    </source>
</evidence>
<dbReference type="EC" id="2.7.7.87" evidence="3"/>
<evidence type="ECO:0000256" key="10">
    <source>
        <dbReference type="ARBA" id="ARBA00022840"/>
    </source>
</evidence>
<dbReference type="PANTHER" id="PTHR17490">
    <property type="entry name" value="SUA5"/>
    <property type="match status" value="1"/>
</dbReference>
<name>A0A2J8ADH3_9CHLO</name>
<dbReference type="PROSITE" id="PS51163">
    <property type="entry name" value="YRDC"/>
    <property type="match status" value="1"/>
</dbReference>
<dbReference type="EMBL" id="PGGS01000052">
    <property type="protein sequence ID" value="PNH10570.1"/>
    <property type="molecule type" value="Genomic_DNA"/>
</dbReference>
<dbReference type="Gene3D" id="3.90.870.10">
    <property type="entry name" value="DHBP synthase"/>
    <property type="match status" value="1"/>
</dbReference>
<keyword evidence="10" id="KW-0067">ATP-binding</keyword>
<evidence type="ECO:0000256" key="8">
    <source>
        <dbReference type="ARBA" id="ARBA00022695"/>
    </source>
</evidence>
<evidence type="ECO:0000256" key="1">
    <source>
        <dbReference type="ARBA" id="ARBA00004496"/>
    </source>
</evidence>
<dbReference type="GO" id="GO:0003725">
    <property type="term" value="F:double-stranded RNA binding"/>
    <property type="evidence" value="ECO:0007669"/>
    <property type="project" value="InterPro"/>
</dbReference>
<keyword evidence="6" id="KW-0808">Transferase</keyword>
<dbReference type="InterPro" id="IPR017945">
    <property type="entry name" value="DHBP_synth_RibB-like_a/b_dom"/>
</dbReference>
<dbReference type="GO" id="GO:0006450">
    <property type="term" value="P:regulation of translational fidelity"/>
    <property type="evidence" value="ECO:0007669"/>
    <property type="project" value="TreeGrafter"/>
</dbReference>
<dbReference type="GO" id="GO:0005524">
    <property type="term" value="F:ATP binding"/>
    <property type="evidence" value="ECO:0007669"/>
    <property type="project" value="UniProtKB-KW"/>
</dbReference>
<dbReference type="GO" id="GO:0061710">
    <property type="term" value="F:L-threonylcarbamoyladenylate synthase"/>
    <property type="evidence" value="ECO:0007669"/>
    <property type="project" value="UniProtKB-EC"/>
</dbReference>
<evidence type="ECO:0000256" key="7">
    <source>
        <dbReference type="ARBA" id="ARBA00022694"/>
    </source>
</evidence>
<dbReference type="FunFam" id="3.90.870.10:FF:000008">
    <property type="entry name" value="Threonylcarbamoyl-AMP synthase"/>
    <property type="match status" value="1"/>
</dbReference>
<organism evidence="16 17">
    <name type="scientific">Tetrabaena socialis</name>
    <dbReference type="NCBI Taxonomy" id="47790"/>
    <lineage>
        <taxon>Eukaryota</taxon>
        <taxon>Viridiplantae</taxon>
        <taxon>Chlorophyta</taxon>
        <taxon>core chlorophytes</taxon>
        <taxon>Chlorophyceae</taxon>
        <taxon>CS clade</taxon>
        <taxon>Chlamydomonadales</taxon>
        <taxon>Tetrabaenaceae</taxon>
        <taxon>Tetrabaena</taxon>
    </lineage>
</organism>
<evidence type="ECO:0000256" key="3">
    <source>
        <dbReference type="ARBA" id="ARBA00012584"/>
    </source>
</evidence>
<dbReference type="InterPro" id="IPR038385">
    <property type="entry name" value="Sua5/YwlC_C"/>
</dbReference>
<feature type="domain" description="YrdC-like" evidence="15">
    <location>
        <begin position="43"/>
        <end position="232"/>
    </location>
</feature>
<comment type="function">
    <text evidence="13">Required for the formation of a threonylcarbamoyl group on adenosine at position 37 (t(6)A37) in tRNAs that read codons beginning with adenine. Likely catalyzes the conversion of L-threonine, HCO(3)(-)/CO(2) and ATP to give threonylcarbamoyl-AMP (TC-AMP) as the acyladenylate intermediate, with the release of diphosphate. Required for normal translation, by ensuring translation fidelity at the level of codon recognition, appropriate translation initiation selection and maintenance of reading frame. Also involved in telomere replication. Binds to single-stranded telomeric (ssTG) DNA and positively regulates telomere length.</text>
</comment>
<dbReference type="OrthoDB" id="412787at2759"/>
<comment type="similarity">
    <text evidence="2">Belongs to the SUA5 family.</text>
</comment>
<dbReference type="GO" id="GO:0005737">
    <property type="term" value="C:cytoplasm"/>
    <property type="evidence" value="ECO:0007669"/>
    <property type="project" value="UniProtKB-SubCell"/>
</dbReference>
<evidence type="ECO:0000256" key="9">
    <source>
        <dbReference type="ARBA" id="ARBA00022741"/>
    </source>
</evidence>